<dbReference type="RefSeq" id="WP_182301303.1">
    <property type="nucleotide sequence ID" value="NZ_CP041969.1"/>
</dbReference>
<protein>
    <submittedName>
        <fullName evidence="5">MarR family transcriptional regulator</fullName>
    </submittedName>
</protein>
<reference evidence="5 6" key="1">
    <citation type="submission" date="2019-07" db="EMBL/GenBank/DDBJ databases">
        <authorList>
            <person name="Kim J.K."/>
            <person name="Cheong H.-M."/>
            <person name="Choi Y."/>
            <person name="Hwang K.J."/>
            <person name="Lee S."/>
            <person name="Choi C."/>
        </authorList>
    </citation>
    <scope>NUCLEOTIDE SEQUENCE [LARGE SCALE GENOMIC DNA]</scope>
    <source>
        <strain evidence="5 6">KS 22</strain>
    </source>
</reference>
<dbReference type="Gene3D" id="1.10.10.10">
    <property type="entry name" value="Winged helix-like DNA-binding domain superfamily/Winged helix DNA-binding domain"/>
    <property type="match status" value="1"/>
</dbReference>
<evidence type="ECO:0000259" key="4">
    <source>
        <dbReference type="PROSITE" id="PS50995"/>
    </source>
</evidence>
<feature type="domain" description="HTH marR-type" evidence="4">
    <location>
        <begin position="7"/>
        <end position="139"/>
    </location>
</feature>
<keyword evidence="6" id="KW-1185">Reference proteome</keyword>
<dbReference type="PROSITE" id="PS50995">
    <property type="entry name" value="HTH_MARR_2"/>
    <property type="match status" value="1"/>
</dbReference>
<keyword evidence="3" id="KW-0804">Transcription</keyword>
<dbReference type="InterPro" id="IPR036388">
    <property type="entry name" value="WH-like_DNA-bd_sf"/>
</dbReference>
<dbReference type="SMART" id="SM00347">
    <property type="entry name" value="HTH_MARR"/>
    <property type="match status" value="1"/>
</dbReference>
<keyword evidence="1" id="KW-0805">Transcription regulation</keyword>
<dbReference type="Pfam" id="PF01047">
    <property type="entry name" value="MarR"/>
    <property type="match status" value="1"/>
</dbReference>
<sequence>MDDRQRIENIFASFREVNQAFHQSMMQLTQHLGITAIQYFVLKVIVHHPGIGLNELSEKIHSVTSSTSGIVDRMVKAGWLLRERPASNRRAICLTATEEGKALWHTVSEMRISQLATSLLNIPEEDERQLIRIHKQIVNIIQRQREEENHE</sequence>
<evidence type="ECO:0000313" key="6">
    <source>
        <dbReference type="Proteomes" id="UP000515679"/>
    </source>
</evidence>
<accession>A0A7G5BSN8</accession>
<proteinExistence type="predicted"/>
<dbReference type="EMBL" id="CP041969">
    <property type="protein sequence ID" value="QMV39972.1"/>
    <property type="molecule type" value="Genomic_DNA"/>
</dbReference>
<evidence type="ECO:0000256" key="1">
    <source>
        <dbReference type="ARBA" id="ARBA00023015"/>
    </source>
</evidence>
<dbReference type="PANTHER" id="PTHR42756">
    <property type="entry name" value="TRANSCRIPTIONAL REGULATOR, MARR"/>
    <property type="match status" value="1"/>
</dbReference>
<keyword evidence="2" id="KW-0238">DNA-binding</keyword>
<dbReference type="SUPFAM" id="SSF46785">
    <property type="entry name" value="Winged helix' DNA-binding domain"/>
    <property type="match status" value="1"/>
</dbReference>
<dbReference type="InterPro" id="IPR036390">
    <property type="entry name" value="WH_DNA-bd_sf"/>
</dbReference>
<dbReference type="PANTHER" id="PTHR42756:SF1">
    <property type="entry name" value="TRANSCRIPTIONAL REPRESSOR OF EMRAB OPERON"/>
    <property type="match status" value="1"/>
</dbReference>
<evidence type="ECO:0000256" key="3">
    <source>
        <dbReference type="ARBA" id="ARBA00023163"/>
    </source>
</evidence>
<dbReference type="InterPro" id="IPR000835">
    <property type="entry name" value="HTH_MarR-typ"/>
</dbReference>
<dbReference type="GO" id="GO:0003677">
    <property type="term" value="F:DNA binding"/>
    <property type="evidence" value="ECO:0007669"/>
    <property type="project" value="UniProtKB-KW"/>
</dbReference>
<gene>
    <name evidence="5" type="ORF">FPL14_01195</name>
</gene>
<dbReference type="GO" id="GO:0003700">
    <property type="term" value="F:DNA-binding transcription factor activity"/>
    <property type="evidence" value="ECO:0007669"/>
    <property type="project" value="InterPro"/>
</dbReference>
<name>A0A7G5BSN8_9BACL</name>
<dbReference type="AlphaFoldDB" id="A0A7G5BSN8"/>
<dbReference type="KEGG" id="cchl:FPL14_01195"/>
<evidence type="ECO:0000313" key="5">
    <source>
        <dbReference type="EMBL" id="QMV39972.1"/>
    </source>
</evidence>
<organism evidence="5 6">
    <name type="scientific">Cohnella cholangitidis</name>
    <dbReference type="NCBI Taxonomy" id="2598458"/>
    <lineage>
        <taxon>Bacteria</taxon>
        <taxon>Bacillati</taxon>
        <taxon>Bacillota</taxon>
        <taxon>Bacilli</taxon>
        <taxon>Bacillales</taxon>
        <taxon>Paenibacillaceae</taxon>
        <taxon>Cohnella</taxon>
    </lineage>
</organism>
<evidence type="ECO:0000256" key="2">
    <source>
        <dbReference type="ARBA" id="ARBA00023125"/>
    </source>
</evidence>
<dbReference type="Proteomes" id="UP000515679">
    <property type="component" value="Chromosome"/>
</dbReference>